<comment type="caution">
    <text evidence="1">The sequence shown here is derived from an EMBL/GenBank/DDBJ whole genome shotgun (WGS) entry which is preliminary data.</text>
</comment>
<feature type="non-terminal residue" evidence="1">
    <location>
        <position position="1"/>
    </location>
</feature>
<protein>
    <submittedName>
        <fullName evidence="1">Uncharacterized protein</fullName>
    </submittedName>
</protein>
<evidence type="ECO:0000313" key="1">
    <source>
        <dbReference type="EMBL" id="KKK63291.1"/>
    </source>
</evidence>
<dbReference type="EMBL" id="LAZR01061585">
    <property type="protein sequence ID" value="KKK63291.1"/>
    <property type="molecule type" value="Genomic_DNA"/>
</dbReference>
<sequence>ANTNNTTIDGLFDYICKSAIKDARTSRKMFEMCLDTLVDMLSEEA</sequence>
<name>A0A0F8ZTM1_9ZZZZ</name>
<accession>A0A0F8ZTM1</accession>
<reference evidence="1" key="1">
    <citation type="journal article" date="2015" name="Nature">
        <title>Complex archaea that bridge the gap between prokaryotes and eukaryotes.</title>
        <authorList>
            <person name="Spang A."/>
            <person name="Saw J.H."/>
            <person name="Jorgensen S.L."/>
            <person name="Zaremba-Niedzwiedzka K."/>
            <person name="Martijn J."/>
            <person name="Lind A.E."/>
            <person name="van Eijk R."/>
            <person name="Schleper C."/>
            <person name="Guy L."/>
            <person name="Ettema T.J."/>
        </authorList>
    </citation>
    <scope>NUCLEOTIDE SEQUENCE</scope>
</reference>
<dbReference type="AlphaFoldDB" id="A0A0F8ZTM1"/>
<organism evidence="1">
    <name type="scientific">marine sediment metagenome</name>
    <dbReference type="NCBI Taxonomy" id="412755"/>
    <lineage>
        <taxon>unclassified sequences</taxon>
        <taxon>metagenomes</taxon>
        <taxon>ecological metagenomes</taxon>
    </lineage>
</organism>
<gene>
    <name evidence="1" type="ORF">LCGC14_2995800</name>
</gene>
<proteinExistence type="predicted"/>